<evidence type="ECO:0000256" key="3">
    <source>
        <dbReference type="ARBA" id="ARBA00023157"/>
    </source>
</evidence>
<dbReference type="Pfam" id="PF12308">
    <property type="entry name" value="Noelin-1"/>
    <property type="match status" value="1"/>
</dbReference>
<dbReference type="AlphaFoldDB" id="A0A315VPJ7"/>
<dbReference type="EMBL" id="NHOQ01001369">
    <property type="protein sequence ID" value="PWA24992.1"/>
    <property type="molecule type" value="Genomic_DNA"/>
</dbReference>
<name>A0A315VPJ7_GAMAF</name>
<sequence>MANQSASAYTNNPILQVPKPNLSVKLCGKTQIIHAVLMFSADAPLFFCKASCTRSNEQRRLRVDSSSPTNHYLTETLIPKQHSAPPIYHMRLFGTEAVTQTHDSAEHTHKPHKLMYFRKTRLAVCHSARPGAAQRLYLTNNLVTGTSSCSGPRNSPKRTLEKTRKSVNKIIQQLIRRLSGPQCAEVQQNYLFNLLFAEVRKGKKVAHALSALMKNHSALHAECLECLHTMAAGPIVREESAPPTRLFLKMDLWTPFRDYSAYKQTHLTSVATTVLHFTNLVPNGKNPSNWETVVVFRNGNVLLHTTANKGREEEEEERLVKISRQKQRKCESILAAVYIWVWASCLTAQAGRRACVTALQRARLCWADDRNLPDPIQFILQLTHSIISATPKMPSECCCVCFYLQTIGPREGWQVYSSAQDADGRCICTVVAPEQSLCSRDAKSRQLRQLLEKVQNMSQSIEVLNLRTQRDFQYVIKMENQMKGLRTKFRQVEDDRKSIMAKNFQVLQSTLLSQRPLSFSVRHNEANAVRARVGCFGLMAFNSKIFHDLLKEAIRSNMSSLIAF</sequence>
<reference evidence="8 9" key="1">
    <citation type="journal article" date="2018" name="G3 (Bethesda)">
        <title>A High-Quality Reference Genome for the Invasive Mosquitofish Gambusia affinis Using a Chicago Library.</title>
        <authorList>
            <person name="Hoffberg S.L."/>
            <person name="Troendle N.J."/>
            <person name="Glenn T.C."/>
            <person name="Mahmud O."/>
            <person name="Louha S."/>
            <person name="Chalopin D."/>
            <person name="Bennetzen J.L."/>
            <person name="Mauricio R."/>
        </authorList>
    </citation>
    <scope>NUCLEOTIDE SEQUENCE [LARGE SCALE GENOMIC DNA]</scope>
    <source>
        <strain evidence="8">NE01/NJP1002.9</strain>
        <tissue evidence="8">Muscle</tissue>
    </source>
</reference>
<feature type="coiled-coil region" evidence="6">
    <location>
        <begin position="440"/>
        <end position="495"/>
    </location>
</feature>
<dbReference type="GO" id="GO:0007165">
    <property type="term" value="P:signal transduction"/>
    <property type="evidence" value="ECO:0007669"/>
    <property type="project" value="TreeGrafter"/>
</dbReference>
<dbReference type="InterPro" id="IPR022082">
    <property type="entry name" value="Noelin_dom"/>
</dbReference>
<protein>
    <recommendedName>
        <fullName evidence="7">Noelin domain-containing protein</fullName>
    </recommendedName>
</protein>
<dbReference type="InterPro" id="IPR050605">
    <property type="entry name" value="Olfactomedin-like_domain"/>
</dbReference>
<keyword evidence="3" id="KW-1015">Disulfide bond</keyword>
<evidence type="ECO:0000256" key="5">
    <source>
        <dbReference type="ARBA" id="ARBA00034103"/>
    </source>
</evidence>
<dbReference type="PANTHER" id="PTHR23192">
    <property type="entry name" value="OLFACTOMEDIN-RELATED"/>
    <property type="match status" value="1"/>
</dbReference>
<keyword evidence="4" id="KW-0325">Glycoprotein</keyword>
<evidence type="ECO:0000313" key="9">
    <source>
        <dbReference type="Proteomes" id="UP000250572"/>
    </source>
</evidence>
<comment type="caution">
    <text evidence="8">The sequence shown here is derived from an EMBL/GenBank/DDBJ whole genome shotgun (WGS) entry which is preliminary data.</text>
</comment>
<gene>
    <name evidence="8" type="ORF">CCH79_00016022</name>
</gene>
<evidence type="ECO:0000256" key="6">
    <source>
        <dbReference type="SAM" id="Coils"/>
    </source>
</evidence>
<evidence type="ECO:0000256" key="2">
    <source>
        <dbReference type="ARBA" id="ARBA00023018"/>
    </source>
</evidence>
<keyword evidence="2" id="KW-0770">Synapse</keyword>
<organism evidence="8 9">
    <name type="scientific">Gambusia affinis</name>
    <name type="common">Western mosquitofish</name>
    <name type="synonym">Heterandria affinis</name>
    <dbReference type="NCBI Taxonomy" id="33528"/>
    <lineage>
        <taxon>Eukaryota</taxon>
        <taxon>Metazoa</taxon>
        <taxon>Chordata</taxon>
        <taxon>Craniata</taxon>
        <taxon>Vertebrata</taxon>
        <taxon>Euteleostomi</taxon>
        <taxon>Actinopterygii</taxon>
        <taxon>Neopterygii</taxon>
        <taxon>Teleostei</taxon>
        <taxon>Neoteleostei</taxon>
        <taxon>Acanthomorphata</taxon>
        <taxon>Ovalentaria</taxon>
        <taxon>Atherinomorphae</taxon>
        <taxon>Cyprinodontiformes</taxon>
        <taxon>Poeciliidae</taxon>
        <taxon>Poeciliinae</taxon>
        <taxon>Gambusia</taxon>
    </lineage>
</organism>
<dbReference type="Proteomes" id="UP000250572">
    <property type="component" value="Unassembled WGS sequence"/>
</dbReference>
<evidence type="ECO:0000313" key="8">
    <source>
        <dbReference type="EMBL" id="PWA24992.1"/>
    </source>
</evidence>
<comment type="subcellular location">
    <subcellularLocation>
        <location evidence="5">Synapse</location>
    </subcellularLocation>
</comment>
<evidence type="ECO:0000259" key="7">
    <source>
        <dbReference type="Pfam" id="PF12308"/>
    </source>
</evidence>
<evidence type="ECO:0000256" key="4">
    <source>
        <dbReference type="ARBA" id="ARBA00023180"/>
    </source>
</evidence>
<keyword evidence="1" id="KW-0732">Signal</keyword>
<evidence type="ECO:0000256" key="1">
    <source>
        <dbReference type="ARBA" id="ARBA00022729"/>
    </source>
</evidence>
<keyword evidence="9" id="KW-1185">Reference proteome</keyword>
<keyword evidence="6" id="KW-0175">Coiled coil</keyword>
<dbReference type="PANTHER" id="PTHR23192:SF90">
    <property type="entry name" value="NOELIN-3 PRECURSOR"/>
    <property type="match status" value="1"/>
</dbReference>
<accession>A0A315VPJ7</accession>
<feature type="domain" description="Noelin" evidence="7">
    <location>
        <begin position="408"/>
        <end position="505"/>
    </location>
</feature>
<dbReference type="GO" id="GO:0005615">
    <property type="term" value="C:extracellular space"/>
    <property type="evidence" value="ECO:0007669"/>
    <property type="project" value="TreeGrafter"/>
</dbReference>
<proteinExistence type="predicted"/>
<dbReference type="GO" id="GO:0045202">
    <property type="term" value="C:synapse"/>
    <property type="evidence" value="ECO:0007669"/>
    <property type="project" value="UniProtKB-SubCell"/>
</dbReference>